<evidence type="ECO:0000256" key="2">
    <source>
        <dbReference type="ARBA" id="ARBA00022723"/>
    </source>
</evidence>
<evidence type="ECO:0000259" key="4">
    <source>
        <dbReference type="PROSITE" id="PS51332"/>
    </source>
</evidence>
<feature type="domain" description="B12-binding N-terminal" evidence="5">
    <location>
        <begin position="1"/>
        <end position="91"/>
    </location>
</feature>
<evidence type="ECO:0000256" key="1">
    <source>
        <dbReference type="ARBA" id="ARBA00010854"/>
    </source>
</evidence>
<dbReference type="PANTHER" id="PTHR45833">
    <property type="entry name" value="METHIONINE SYNTHASE"/>
    <property type="match status" value="1"/>
</dbReference>
<evidence type="ECO:0000259" key="5">
    <source>
        <dbReference type="PROSITE" id="PS51337"/>
    </source>
</evidence>
<keyword evidence="3" id="KW-0170">Cobalt</keyword>
<dbReference type="InterPro" id="IPR050554">
    <property type="entry name" value="Met_Synthase/Corrinoid"/>
</dbReference>
<dbReference type="InterPro" id="IPR006158">
    <property type="entry name" value="Cobalamin-bd"/>
</dbReference>
<protein>
    <submittedName>
        <fullName evidence="6">Uncharacterized protein</fullName>
    </submittedName>
</protein>
<keyword evidence="2" id="KW-0479">Metal-binding</keyword>
<dbReference type="InterPro" id="IPR003759">
    <property type="entry name" value="Cbl-bd_cap"/>
</dbReference>
<dbReference type="GO" id="GO:0008705">
    <property type="term" value="F:methionine synthase activity"/>
    <property type="evidence" value="ECO:0007669"/>
    <property type="project" value="TreeGrafter"/>
</dbReference>
<organism evidence="6 7">
    <name type="scientific">Hornefia porci</name>
    <dbReference type="NCBI Taxonomy" id="2652292"/>
    <lineage>
        <taxon>Bacteria</taxon>
        <taxon>Bacillati</taxon>
        <taxon>Bacillota</taxon>
        <taxon>Clostridia</taxon>
        <taxon>Peptostreptococcales</taxon>
        <taxon>Anaerovoracaceae</taxon>
        <taxon>Hornefia</taxon>
    </lineage>
</organism>
<dbReference type="PROSITE" id="PS51337">
    <property type="entry name" value="B12_BINDING_NTER"/>
    <property type="match status" value="1"/>
</dbReference>
<dbReference type="GO" id="GO:0031419">
    <property type="term" value="F:cobalamin binding"/>
    <property type="evidence" value="ECO:0007669"/>
    <property type="project" value="InterPro"/>
</dbReference>
<dbReference type="SUPFAM" id="SSF52242">
    <property type="entry name" value="Cobalamin (vitamin B12)-binding domain"/>
    <property type="match status" value="1"/>
</dbReference>
<dbReference type="Gene3D" id="1.10.1240.10">
    <property type="entry name" value="Methionine synthase domain"/>
    <property type="match status" value="1"/>
</dbReference>
<dbReference type="GO" id="GO:0050667">
    <property type="term" value="P:homocysteine metabolic process"/>
    <property type="evidence" value="ECO:0007669"/>
    <property type="project" value="TreeGrafter"/>
</dbReference>
<sequence>MDKEQLFQAAAQSIVDADESRAMHLLEESKREGFDLLEVLMDGFGAGNEVLGERFDKGVISLPELIYAAEVMKNITAKILEVLDEDQRERIVSDRGTIVLATVAGDVHDIGKGIVASTLRTAGFKVVDLGCEVKVETILDAAEKYDADIIGTSALLTSTLPEQKKLEKLLVERGEKERFITMVGGAPCTTRWARKIGADGYSENALDAVRVALELIERRKSRQEDSHEQTD</sequence>
<evidence type="ECO:0000256" key="3">
    <source>
        <dbReference type="ARBA" id="ARBA00023285"/>
    </source>
</evidence>
<dbReference type="PROSITE" id="PS51332">
    <property type="entry name" value="B12_BINDING"/>
    <property type="match status" value="1"/>
</dbReference>
<evidence type="ECO:0000313" key="7">
    <source>
        <dbReference type="Proteomes" id="UP000187404"/>
    </source>
</evidence>
<dbReference type="Gene3D" id="3.40.50.280">
    <property type="entry name" value="Cobalamin-binding domain"/>
    <property type="match status" value="1"/>
</dbReference>
<dbReference type="GO" id="GO:0005829">
    <property type="term" value="C:cytosol"/>
    <property type="evidence" value="ECO:0007669"/>
    <property type="project" value="TreeGrafter"/>
</dbReference>
<dbReference type="OrthoDB" id="9783599at2"/>
<dbReference type="Pfam" id="PF02310">
    <property type="entry name" value="B12-binding"/>
    <property type="match status" value="1"/>
</dbReference>
<dbReference type="Pfam" id="PF02607">
    <property type="entry name" value="B12-binding_2"/>
    <property type="match status" value="1"/>
</dbReference>
<reference evidence="6 7" key="1">
    <citation type="journal article" date="2016" name="Appl. Environ. Microbiol.">
        <title>Function and Phylogeny of Bacterial Butyryl Coenzyme A:Acetate Transferases and Their Diversity in the Proximal Colon of Swine.</title>
        <authorList>
            <person name="Trachsel J."/>
            <person name="Bayles D.O."/>
            <person name="Looft T."/>
            <person name="Levine U.Y."/>
            <person name="Allen H.K."/>
        </authorList>
    </citation>
    <scope>NUCLEOTIDE SEQUENCE [LARGE SCALE GENOMIC DNA]</scope>
    <source>
        <strain evidence="6 7">68-3-10</strain>
    </source>
</reference>
<accession>A0A1Q9JJ13</accession>
<gene>
    <name evidence="6" type="ORF">BHK98_08800</name>
</gene>
<dbReference type="RefSeq" id="WP_075713496.1">
    <property type="nucleotide sequence ID" value="NZ_MJIE01000001.1"/>
</dbReference>
<dbReference type="InterPro" id="IPR036594">
    <property type="entry name" value="Meth_synthase_dom"/>
</dbReference>
<dbReference type="GO" id="GO:0046653">
    <property type="term" value="P:tetrahydrofolate metabolic process"/>
    <property type="evidence" value="ECO:0007669"/>
    <property type="project" value="TreeGrafter"/>
</dbReference>
<evidence type="ECO:0000313" key="6">
    <source>
        <dbReference type="EMBL" id="OLR56154.1"/>
    </source>
</evidence>
<dbReference type="GO" id="GO:0046872">
    <property type="term" value="F:metal ion binding"/>
    <property type="evidence" value="ECO:0007669"/>
    <property type="project" value="UniProtKB-KW"/>
</dbReference>
<name>A0A1Q9JJ13_9FIRM</name>
<feature type="domain" description="B12-binding" evidence="4">
    <location>
        <begin position="95"/>
        <end position="226"/>
    </location>
</feature>
<dbReference type="STRING" id="1261640.BHK98_08800"/>
<dbReference type="FunFam" id="3.40.50.280:FF:000003">
    <property type="entry name" value="Dimethylamine methyltransferase corrinoid protein"/>
    <property type="match status" value="1"/>
</dbReference>
<dbReference type="SUPFAM" id="SSF47644">
    <property type="entry name" value="Methionine synthase domain"/>
    <property type="match status" value="1"/>
</dbReference>
<keyword evidence="7" id="KW-1185">Reference proteome</keyword>
<dbReference type="EMBL" id="MJIE01000001">
    <property type="protein sequence ID" value="OLR56154.1"/>
    <property type="molecule type" value="Genomic_DNA"/>
</dbReference>
<comment type="similarity">
    <text evidence="1">Belongs to the methylamine corrinoid protein family.</text>
</comment>
<dbReference type="PANTHER" id="PTHR45833:SF1">
    <property type="entry name" value="METHIONINE SYNTHASE"/>
    <property type="match status" value="1"/>
</dbReference>
<dbReference type="Proteomes" id="UP000187404">
    <property type="component" value="Unassembled WGS sequence"/>
</dbReference>
<dbReference type="AlphaFoldDB" id="A0A1Q9JJ13"/>
<proteinExistence type="inferred from homology"/>
<dbReference type="InterPro" id="IPR036724">
    <property type="entry name" value="Cobalamin-bd_sf"/>
</dbReference>
<dbReference type="SMART" id="SM01018">
    <property type="entry name" value="B12-binding_2"/>
    <property type="match status" value="1"/>
</dbReference>
<comment type="caution">
    <text evidence="6">The sequence shown here is derived from an EMBL/GenBank/DDBJ whole genome shotgun (WGS) entry which is preliminary data.</text>
</comment>